<name>A0ABV4G6M1_9BRAD</name>
<reference evidence="1 2" key="1">
    <citation type="submission" date="2024-07" db="EMBL/GenBank/DDBJ databases">
        <title>Genomic Encyclopedia of Type Strains, Phase V (KMG-V): Genome sequencing to study the core and pangenomes of soil and plant-associated prokaryotes.</title>
        <authorList>
            <person name="Whitman W."/>
        </authorList>
    </citation>
    <scope>NUCLEOTIDE SEQUENCE [LARGE SCALE GENOMIC DNA]</scope>
    <source>
        <strain evidence="1 2">USDA 152</strain>
    </source>
</reference>
<evidence type="ECO:0008006" key="3">
    <source>
        <dbReference type="Google" id="ProtNLM"/>
    </source>
</evidence>
<proteinExistence type="predicted"/>
<accession>A0ABV4G6M1</accession>
<gene>
    <name evidence="1" type="ORF">ABIG07_008494</name>
</gene>
<protein>
    <recommendedName>
        <fullName evidence="3">Ankyrin repeat domain-containing protein</fullName>
    </recommendedName>
</protein>
<organism evidence="1 2">
    <name type="scientific">Bradyrhizobium ottawaense</name>
    <dbReference type="NCBI Taxonomy" id="931866"/>
    <lineage>
        <taxon>Bacteria</taxon>
        <taxon>Pseudomonadati</taxon>
        <taxon>Pseudomonadota</taxon>
        <taxon>Alphaproteobacteria</taxon>
        <taxon>Hyphomicrobiales</taxon>
        <taxon>Nitrobacteraceae</taxon>
        <taxon>Bradyrhizobium</taxon>
    </lineage>
</organism>
<comment type="caution">
    <text evidence="1">The sequence shown here is derived from an EMBL/GenBank/DDBJ whole genome shotgun (WGS) entry which is preliminary data.</text>
</comment>
<sequence>MIYWSPLHFIGRRWIAAAIIILMVRFSLADRRISTSRADRMDLLRLLLARGTDMQQRGLNDWTPPHYTVSLDDGDAVEPLLENGADIARARIDDWVTPVRAESCGCKTAISALSIFGRNTSIIVDRCVASGLRTSRNLPLARRPGRSIR</sequence>
<dbReference type="InterPro" id="IPR036770">
    <property type="entry name" value="Ankyrin_rpt-contain_sf"/>
</dbReference>
<evidence type="ECO:0000313" key="1">
    <source>
        <dbReference type="EMBL" id="MEY9459546.1"/>
    </source>
</evidence>
<dbReference type="EMBL" id="JBGBZJ010000003">
    <property type="protein sequence ID" value="MEY9459546.1"/>
    <property type="molecule type" value="Genomic_DNA"/>
</dbReference>
<dbReference type="Proteomes" id="UP001565369">
    <property type="component" value="Unassembled WGS sequence"/>
</dbReference>
<keyword evidence="2" id="KW-1185">Reference proteome</keyword>
<dbReference type="RefSeq" id="WP_131233163.1">
    <property type="nucleotide sequence ID" value="NZ_AXAF01000038.1"/>
</dbReference>
<evidence type="ECO:0000313" key="2">
    <source>
        <dbReference type="Proteomes" id="UP001565369"/>
    </source>
</evidence>
<dbReference type="Gene3D" id="1.25.40.20">
    <property type="entry name" value="Ankyrin repeat-containing domain"/>
    <property type="match status" value="1"/>
</dbReference>
<dbReference type="SUPFAM" id="SSF48403">
    <property type="entry name" value="Ankyrin repeat"/>
    <property type="match status" value="1"/>
</dbReference>